<reference evidence="2" key="1">
    <citation type="submission" date="2021-03" db="EMBL/GenBank/DDBJ databases">
        <title>Bacillus suaedae sp. nov., isolated from Suaeda aralocaspica.</title>
        <authorList>
            <person name="Lei R.F.R."/>
        </authorList>
    </citation>
    <scope>NUCLEOTIDE SEQUENCE</scope>
    <source>
        <strain evidence="2">YZJH907-2</strain>
    </source>
</reference>
<organism evidence="2 3">
    <name type="scientific">Halalkalibacter suaedae</name>
    <dbReference type="NCBI Taxonomy" id="2822140"/>
    <lineage>
        <taxon>Bacteria</taxon>
        <taxon>Bacillati</taxon>
        <taxon>Bacillota</taxon>
        <taxon>Bacilli</taxon>
        <taxon>Bacillales</taxon>
        <taxon>Bacillaceae</taxon>
        <taxon>Halalkalibacter</taxon>
    </lineage>
</organism>
<dbReference type="PANTHER" id="PTHR43283:SF3">
    <property type="entry name" value="BETA-LACTAMASE FAMILY PROTEIN (AFU_ORTHOLOGUE AFUA_5G07500)"/>
    <property type="match status" value="1"/>
</dbReference>
<proteinExistence type="predicted"/>
<comment type="caution">
    <text evidence="2">The sequence shown here is derived from an EMBL/GenBank/DDBJ whole genome shotgun (WGS) entry which is preliminary data.</text>
</comment>
<dbReference type="EMBL" id="JAGKSQ010000004">
    <property type="protein sequence ID" value="MBP3951631.1"/>
    <property type="molecule type" value="Genomic_DNA"/>
</dbReference>
<dbReference type="Proteomes" id="UP000678228">
    <property type="component" value="Unassembled WGS sequence"/>
</dbReference>
<dbReference type="Gene3D" id="3.40.710.10">
    <property type="entry name" value="DD-peptidase/beta-lactamase superfamily"/>
    <property type="match status" value="1"/>
</dbReference>
<dbReference type="RefSeq" id="WP_210597329.1">
    <property type="nucleotide sequence ID" value="NZ_JAGKSQ010000004.1"/>
</dbReference>
<dbReference type="SUPFAM" id="SSF56601">
    <property type="entry name" value="beta-lactamase/transpeptidase-like"/>
    <property type="match status" value="1"/>
</dbReference>
<dbReference type="PANTHER" id="PTHR43283">
    <property type="entry name" value="BETA-LACTAMASE-RELATED"/>
    <property type="match status" value="1"/>
</dbReference>
<keyword evidence="3" id="KW-1185">Reference proteome</keyword>
<protein>
    <submittedName>
        <fullName evidence="2">Beta-lactamase family protein</fullName>
    </submittedName>
</protein>
<dbReference type="Pfam" id="PF00144">
    <property type="entry name" value="Beta-lactamase"/>
    <property type="match status" value="1"/>
</dbReference>
<dbReference type="AlphaFoldDB" id="A0A940WST1"/>
<evidence type="ECO:0000313" key="3">
    <source>
        <dbReference type="Proteomes" id="UP000678228"/>
    </source>
</evidence>
<dbReference type="InterPro" id="IPR012338">
    <property type="entry name" value="Beta-lactam/transpept-like"/>
</dbReference>
<sequence>MQSFQHLQPLLKRFVEKGPVGNSLAVMHKGKTVFEEYVGYADKELQTKMEKDTIFRIYSMTKVVTCVAALMLYERGLFLLNDPVEEYLPEFKNPTVYRGKDLGEVDVTPASGSIKIKDLFMMTSGLTYPGDGNATERHIAKLSEEMNKDQSEKLTTRKLSQLLATIPLAFDPGTRWHYGFSHDVLGALIEVLSGKSFGTFLEEEIFKPLGMEDTSFNLSEAKKHRIASMYTRDDDGRLIKDTNMDDVFLPSFESGGAGLLSTLGDYSRFAHMLASGGEYNGNRIIGSKTIQLMATNHLSPEQMHYFNWDYLKGYGYGLGVRTMIDPAEGGINGSIGEFGWSGMAGTWVLIDPKENLSAVYMQQMLPNLEAFHQPRLRSVIYGGL</sequence>
<dbReference type="InterPro" id="IPR001466">
    <property type="entry name" value="Beta-lactam-related"/>
</dbReference>
<accession>A0A940WST1</accession>
<name>A0A940WST1_9BACI</name>
<gene>
    <name evidence="2" type="ORF">J7W16_10840</name>
</gene>
<evidence type="ECO:0000259" key="1">
    <source>
        <dbReference type="Pfam" id="PF00144"/>
    </source>
</evidence>
<dbReference type="InterPro" id="IPR050789">
    <property type="entry name" value="Diverse_Enzym_Activities"/>
</dbReference>
<feature type="domain" description="Beta-lactamase-related" evidence="1">
    <location>
        <begin position="14"/>
        <end position="367"/>
    </location>
</feature>
<evidence type="ECO:0000313" key="2">
    <source>
        <dbReference type="EMBL" id="MBP3951631.1"/>
    </source>
</evidence>